<comment type="caution">
    <text evidence="1">The sequence shown here is derived from an EMBL/GenBank/DDBJ whole genome shotgun (WGS) entry which is preliminary data.</text>
</comment>
<dbReference type="Proteomes" id="UP000024635">
    <property type="component" value="Unassembled WGS sequence"/>
</dbReference>
<dbReference type="AlphaFoldDB" id="A0A016W4N2"/>
<dbReference type="EMBL" id="JARK01001337">
    <property type="protein sequence ID" value="EYC34262.1"/>
    <property type="molecule type" value="Genomic_DNA"/>
</dbReference>
<reference evidence="2" key="1">
    <citation type="journal article" date="2015" name="Nat. Genet.">
        <title>The genome and transcriptome of the zoonotic hookworm Ancylostoma ceylanicum identify infection-specific gene families.</title>
        <authorList>
            <person name="Schwarz E.M."/>
            <person name="Hu Y."/>
            <person name="Antoshechkin I."/>
            <person name="Miller M.M."/>
            <person name="Sternberg P.W."/>
            <person name="Aroian R.V."/>
        </authorList>
    </citation>
    <scope>NUCLEOTIDE SEQUENCE</scope>
    <source>
        <strain evidence="2">HY135</strain>
    </source>
</reference>
<keyword evidence="2" id="KW-1185">Reference proteome</keyword>
<name>A0A016W4N2_9BILA</name>
<organism evidence="1 2">
    <name type="scientific">Ancylostoma ceylanicum</name>
    <dbReference type="NCBI Taxonomy" id="53326"/>
    <lineage>
        <taxon>Eukaryota</taxon>
        <taxon>Metazoa</taxon>
        <taxon>Ecdysozoa</taxon>
        <taxon>Nematoda</taxon>
        <taxon>Chromadorea</taxon>
        <taxon>Rhabditida</taxon>
        <taxon>Rhabditina</taxon>
        <taxon>Rhabditomorpha</taxon>
        <taxon>Strongyloidea</taxon>
        <taxon>Ancylostomatidae</taxon>
        <taxon>Ancylostomatinae</taxon>
        <taxon>Ancylostoma</taxon>
    </lineage>
</organism>
<protein>
    <submittedName>
        <fullName evidence="1">Uncharacterized protein</fullName>
    </submittedName>
</protein>
<sequence>MRAREDAVARVCEGSAVPTRLCARKAVHGSEADAALQQLDHLLSVLRDRDKGTAALNSHTCLFMQKFHEKPRCSSPLALSSSILFSVGDCVMTAAQLDVLKCESSHHVVSGNREQSCGITVVEFITRMNTDFLKSRNPIDSCREFQNKDLA</sequence>
<proteinExistence type="predicted"/>
<evidence type="ECO:0000313" key="1">
    <source>
        <dbReference type="EMBL" id="EYC34262.1"/>
    </source>
</evidence>
<evidence type="ECO:0000313" key="2">
    <source>
        <dbReference type="Proteomes" id="UP000024635"/>
    </source>
</evidence>
<accession>A0A016W4N2</accession>
<gene>
    <name evidence="1" type="primary">Acey_s0001.g331</name>
    <name evidence="1" type="ORF">Y032_0001g331</name>
</gene>